<dbReference type="AlphaFoldDB" id="A0A4Y2X3M5"/>
<comment type="caution">
    <text evidence="2">The sequence shown here is derived from an EMBL/GenBank/DDBJ whole genome shotgun (WGS) entry which is preliminary data.</text>
</comment>
<keyword evidence="3" id="KW-1185">Reference proteome</keyword>
<feature type="domain" description="Pre-C2HC" evidence="1">
    <location>
        <begin position="1"/>
        <end position="34"/>
    </location>
</feature>
<gene>
    <name evidence="2" type="ORF">AVEN_106277_1</name>
</gene>
<dbReference type="Proteomes" id="UP000499080">
    <property type="component" value="Unassembled WGS sequence"/>
</dbReference>
<evidence type="ECO:0000259" key="1">
    <source>
        <dbReference type="Pfam" id="PF07530"/>
    </source>
</evidence>
<dbReference type="Pfam" id="PF07530">
    <property type="entry name" value="PRE_C2HC"/>
    <property type="match status" value="1"/>
</dbReference>
<reference evidence="2 3" key="1">
    <citation type="journal article" date="2019" name="Sci. Rep.">
        <title>Orb-weaving spider Araneus ventricosus genome elucidates the spidroin gene catalogue.</title>
        <authorList>
            <person name="Kono N."/>
            <person name="Nakamura H."/>
            <person name="Ohtoshi R."/>
            <person name="Moran D.A.P."/>
            <person name="Shinohara A."/>
            <person name="Yoshida Y."/>
            <person name="Fujiwara M."/>
            <person name="Mori M."/>
            <person name="Tomita M."/>
            <person name="Arakawa K."/>
        </authorList>
    </citation>
    <scope>NUCLEOTIDE SEQUENCE [LARGE SCALE GENOMIC DNA]</scope>
</reference>
<dbReference type="InterPro" id="IPR006579">
    <property type="entry name" value="Pre_C2HC_dom"/>
</dbReference>
<evidence type="ECO:0000313" key="3">
    <source>
        <dbReference type="Proteomes" id="UP000499080"/>
    </source>
</evidence>
<dbReference type="OrthoDB" id="2800503at2759"/>
<evidence type="ECO:0000313" key="2">
    <source>
        <dbReference type="EMBL" id="GBO42612.1"/>
    </source>
</evidence>
<sequence>MFLVELPNNKNAQKIYNVKTVSNLSITVESFKKKAGFTQCWNCNFFHHSSNNCQSEARCLKCGKSHKTIECEIKEKIINPTCINCGKTGHVTSWKGCENFPKQRPSNNFYQQQYRTNFNSNWAKPHQSYAQTLCKNTRNNSHNSATSHSDTHTQMAPPALSVDSAVSEMNAVENIKDILIIIKEFSELLKACPYLITIVKKLQTAADADADLLRRINKNQIMSTTAFSLKIVFWYANGRAGRRGVRPH</sequence>
<name>A0A4Y2X3M5_ARAVE</name>
<accession>A0A4Y2X3M5</accession>
<proteinExistence type="predicted"/>
<organism evidence="2 3">
    <name type="scientific">Araneus ventricosus</name>
    <name type="common">Orbweaver spider</name>
    <name type="synonym">Epeira ventricosa</name>
    <dbReference type="NCBI Taxonomy" id="182803"/>
    <lineage>
        <taxon>Eukaryota</taxon>
        <taxon>Metazoa</taxon>
        <taxon>Ecdysozoa</taxon>
        <taxon>Arthropoda</taxon>
        <taxon>Chelicerata</taxon>
        <taxon>Arachnida</taxon>
        <taxon>Araneae</taxon>
        <taxon>Araneomorphae</taxon>
        <taxon>Entelegynae</taxon>
        <taxon>Araneoidea</taxon>
        <taxon>Araneidae</taxon>
        <taxon>Araneus</taxon>
    </lineage>
</organism>
<protein>
    <recommendedName>
        <fullName evidence="1">Pre-C2HC domain-containing protein</fullName>
    </recommendedName>
</protein>
<dbReference type="EMBL" id="BGPR01068769">
    <property type="protein sequence ID" value="GBO42612.1"/>
    <property type="molecule type" value="Genomic_DNA"/>
</dbReference>